<evidence type="ECO:0000313" key="1">
    <source>
        <dbReference type="EMBL" id="GDY29097.1"/>
    </source>
</evidence>
<dbReference type="InterPro" id="IPR036388">
    <property type="entry name" value="WH-like_DNA-bd_sf"/>
</dbReference>
<accession>A0A4D4J542</accession>
<reference evidence="2" key="1">
    <citation type="submission" date="2019-04" db="EMBL/GenBank/DDBJ databases">
        <title>Draft genome sequence of Pseudonocardiaceae bacterium SL3-2-4.</title>
        <authorList>
            <person name="Ningsih F."/>
            <person name="Yokota A."/>
            <person name="Sakai Y."/>
            <person name="Nanatani K."/>
            <person name="Yabe S."/>
            <person name="Oetari A."/>
            <person name="Sjamsuridzal W."/>
        </authorList>
    </citation>
    <scope>NUCLEOTIDE SEQUENCE [LARGE SCALE GENOMIC DNA]</scope>
    <source>
        <strain evidence="2">SL3-2-4</strain>
    </source>
</reference>
<comment type="caution">
    <text evidence="1">The sequence shown here is derived from an EMBL/GenBank/DDBJ whole genome shotgun (WGS) entry which is preliminary data.</text>
</comment>
<evidence type="ECO:0000313" key="2">
    <source>
        <dbReference type="Proteomes" id="UP000298860"/>
    </source>
</evidence>
<dbReference type="Proteomes" id="UP000298860">
    <property type="component" value="Unassembled WGS sequence"/>
</dbReference>
<dbReference type="InterPro" id="IPR009057">
    <property type="entry name" value="Homeodomain-like_sf"/>
</dbReference>
<dbReference type="PANTHER" id="PTHR34849:SF3">
    <property type="entry name" value="SSR2962 PROTEIN"/>
    <property type="match status" value="1"/>
</dbReference>
<dbReference type="InterPro" id="IPR007367">
    <property type="entry name" value="DUF433"/>
</dbReference>
<evidence type="ECO:0008006" key="3">
    <source>
        <dbReference type="Google" id="ProtNLM"/>
    </source>
</evidence>
<gene>
    <name evidence="1" type="ORF">GTS_07300</name>
</gene>
<dbReference type="EMBL" id="BJFL01000002">
    <property type="protein sequence ID" value="GDY29097.1"/>
    <property type="molecule type" value="Genomic_DNA"/>
</dbReference>
<dbReference type="Gene3D" id="1.10.10.10">
    <property type="entry name" value="Winged helix-like DNA-binding domain superfamily/Winged helix DNA-binding domain"/>
    <property type="match status" value="1"/>
</dbReference>
<sequence length="79" mass="8450">MAPERVTVHPNQMNGQPCIRGLRMPVATVLAMLADGMTPNEITANFPDLTLGDITAALRYAAEAVSERTETSRLPGKIG</sequence>
<protein>
    <recommendedName>
        <fullName evidence="3">DUF433 domain-containing protein</fullName>
    </recommendedName>
</protein>
<name>A0A4D4J542_9PSEU</name>
<proteinExistence type="predicted"/>
<dbReference type="PANTHER" id="PTHR34849">
    <property type="entry name" value="SSL5025 PROTEIN"/>
    <property type="match status" value="1"/>
</dbReference>
<dbReference type="SUPFAM" id="SSF46689">
    <property type="entry name" value="Homeodomain-like"/>
    <property type="match status" value="1"/>
</dbReference>
<organism evidence="1 2">
    <name type="scientific">Gandjariella thermophila</name>
    <dbReference type="NCBI Taxonomy" id="1931992"/>
    <lineage>
        <taxon>Bacteria</taxon>
        <taxon>Bacillati</taxon>
        <taxon>Actinomycetota</taxon>
        <taxon>Actinomycetes</taxon>
        <taxon>Pseudonocardiales</taxon>
        <taxon>Pseudonocardiaceae</taxon>
        <taxon>Gandjariella</taxon>
    </lineage>
</organism>
<dbReference type="Pfam" id="PF04255">
    <property type="entry name" value="DUF433"/>
    <property type="match status" value="1"/>
</dbReference>
<dbReference type="AlphaFoldDB" id="A0A4D4J542"/>
<dbReference type="RefSeq" id="WP_225978065.1">
    <property type="nucleotide sequence ID" value="NZ_BJFL01000002.1"/>
</dbReference>
<keyword evidence="2" id="KW-1185">Reference proteome</keyword>